<dbReference type="HOGENOM" id="CLU_1692604_0_0_0"/>
<keyword evidence="1" id="KW-1133">Transmembrane helix</keyword>
<geneLocation type="plasmid" evidence="2 3">
    <name>P2</name>
</geneLocation>
<dbReference type="AlphaFoldDB" id="H8H1K2"/>
<dbReference type="EMBL" id="CP002193">
    <property type="protein sequence ID" value="AFD27399.1"/>
    <property type="molecule type" value="Genomic_DNA"/>
</dbReference>
<dbReference type="KEGG" id="dgo:DGo_PB0130"/>
<reference evidence="2 3" key="1">
    <citation type="journal article" date="2012" name="PLoS ONE">
        <title>Genome sequence and transcriptome analysis of the radioresistant bacterium Deinococcus gobiensis: insights into the extreme environmental adaptations.</title>
        <authorList>
            <person name="Yuan M."/>
            <person name="Chen M."/>
            <person name="Zhang W."/>
            <person name="Lu W."/>
            <person name="Wang J."/>
            <person name="Yang M."/>
            <person name="Zhao P."/>
            <person name="Tang R."/>
            <person name="Li X."/>
            <person name="Hao Y."/>
            <person name="Zhou Z."/>
            <person name="Zhan Y."/>
            <person name="Yu H."/>
            <person name="Teng C."/>
            <person name="Yan Y."/>
            <person name="Ping S."/>
            <person name="Wang Y."/>
            <person name="Lin M."/>
        </authorList>
    </citation>
    <scope>NUCLEOTIDE SEQUENCE [LARGE SCALE GENOMIC DNA]</scope>
    <source>
        <strain evidence="3">DSM 21396 / JCM 16679 / CGMCC 1.7299 / I-0</strain>
        <plasmid evidence="2">P2</plasmid>
    </source>
</reference>
<gene>
    <name evidence="2" type="ordered locus">DGo_PB0130</name>
</gene>
<evidence type="ECO:0000313" key="3">
    <source>
        <dbReference type="Proteomes" id="UP000007575"/>
    </source>
</evidence>
<feature type="transmembrane region" description="Helical" evidence="1">
    <location>
        <begin position="80"/>
        <end position="101"/>
    </location>
</feature>
<keyword evidence="1" id="KW-0472">Membrane</keyword>
<keyword evidence="3" id="KW-1185">Reference proteome</keyword>
<feature type="transmembrane region" description="Helical" evidence="1">
    <location>
        <begin position="107"/>
        <end position="124"/>
    </location>
</feature>
<name>H8H1K2_DEIGI</name>
<dbReference type="OrthoDB" id="9957017at2"/>
<evidence type="ECO:0000256" key="1">
    <source>
        <dbReference type="SAM" id="Phobius"/>
    </source>
</evidence>
<protein>
    <submittedName>
        <fullName evidence="2">Uncharacterized protein</fullName>
    </submittedName>
</protein>
<keyword evidence="2" id="KW-0614">Plasmid</keyword>
<dbReference type="PATRIC" id="fig|745776.4.peg.3512"/>
<dbReference type="RefSeq" id="WP_014686495.1">
    <property type="nucleotide sequence ID" value="NC_017791.1"/>
</dbReference>
<organism evidence="2 3">
    <name type="scientific">Deinococcus gobiensis (strain DSM 21396 / JCM 16679 / CGMCC 1.7299 / I-0)</name>
    <dbReference type="NCBI Taxonomy" id="745776"/>
    <lineage>
        <taxon>Bacteria</taxon>
        <taxon>Thermotogati</taxon>
        <taxon>Deinococcota</taxon>
        <taxon>Deinococci</taxon>
        <taxon>Deinococcales</taxon>
        <taxon>Deinococcaceae</taxon>
        <taxon>Deinococcus</taxon>
    </lineage>
</organism>
<evidence type="ECO:0000313" key="2">
    <source>
        <dbReference type="EMBL" id="AFD27399.1"/>
    </source>
</evidence>
<keyword evidence="1" id="KW-0812">Transmembrane</keyword>
<accession>H8H1K2</accession>
<dbReference type="Proteomes" id="UP000007575">
    <property type="component" value="Plasmid P2"/>
</dbReference>
<sequence>MDNPLQDHPLLRGHTPGTVPYTQALRDLLPVITSGEHRDPRHLGHWQALRETHLKQTEPALHADHALALTPRALVGGFELSAYVAGLAVMIVLALILLAFLPGLPETLSTLLSVALGMGTVVLVHTRSEALRRAALDRLGLSVPTDAPNLSGPHL</sequence>
<proteinExistence type="predicted"/>